<reference evidence="1" key="1">
    <citation type="submission" date="2021-06" db="EMBL/GenBank/DDBJ databases">
        <authorList>
            <person name="Kallberg Y."/>
            <person name="Tangrot J."/>
            <person name="Rosling A."/>
        </authorList>
    </citation>
    <scope>NUCLEOTIDE SEQUENCE</scope>
    <source>
        <strain evidence="1">MA461A</strain>
    </source>
</reference>
<organism evidence="1 2">
    <name type="scientific">Racocetra persica</name>
    <dbReference type="NCBI Taxonomy" id="160502"/>
    <lineage>
        <taxon>Eukaryota</taxon>
        <taxon>Fungi</taxon>
        <taxon>Fungi incertae sedis</taxon>
        <taxon>Mucoromycota</taxon>
        <taxon>Glomeromycotina</taxon>
        <taxon>Glomeromycetes</taxon>
        <taxon>Diversisporales</taxon>
        <taxon>Gigasporaceae</taxon>
        <taxon>Racocetra</taxon>
    </lineage>
</organism>
<feature type="non-terminal residue" evidence="1">
    <location>
        <position position="1"/>
    </location>
</feature>
<comment type="caution">
    <text evidence="1">The sequence shown here is derived from an EMBL/GenBank/DDBJ whole genome shotgun (WGS) entry which is preliminary data.</text>
</comment>
<sequence>NNLIEEKPKLTSQLVVALREYLQQAAVPYQRITDGRYFRRTGRTIQFTTRVTPDYDKIIREIAHHENCLLVEILEKSLESYCREIN</sequence>
<protein>
    <submittedName>
        <fullName evidence="1">36918_t:CDS:1</fullName>
    </submittedName>
</protein>
<proteinExistence type="predicted"/>
<dbReference type="EMBL" id="CAJVQC010068496">
    <property type="protein sequence ID" value="CAG8808147.1"/>
    <property type="molecule type" value="Genomic_DNA"/>
</dbReference>
<name>A0ACA9RUU0_9GLOM</name>
<accession>A0ACA9RUU0</accession>
<gene>
    <name evidence="1" type="ORF">RPERSI_LOCUS22552</name>
</gene>
<keyword evidence="2" id="KW-1185">Reference proteome</keyword>
<dbReference type="Proteomes" id="UP000789920">
    <property type="component" value="Unassembled WGS sequence"/>
</dbReference>
<evidence type="ECO:0000313" key="2">
    <source>
        <dbReference type="Proteomes" id="UP000789920"/>
    </source>
</evidence>
<evidence type="ECO:0000313" key="1">
    <source>
        <dbReference type="EMBL" id="CAG8808147.1"/>
    </source>
</evidence>